<name>A0A9E8HP52_9ALTE</name>
<feature type="transmembrane region" description="Helical" evidence="1">
    <location>
        <begin position="47"/>
        <end position="76"/>
    </location>
</feature>
<reference evidence="2" key="1">
    <citation type="submission" date="2022-07" db="EMBL/GenBank/DDBJ databases">
        <title>Alkalimarinus sp. nov., isolated from gut of a Alitta virens.</title>
        <authorList>
            <person name="Yang A.I."/>
            <person name="Shin N.-R."/>
        </authorList>
    </citation>
    <scope>NUCLEOTIDE SEQUENCE</scope>
    <source>
        <strain evidence="2">FA028</strain>
    </source>
</reference>
<dbReference type="Proteomes" id="UP001164472">
    <property type="component" value="Chromosome"/>
</dbReference>
<dbReference type="KEGG" id="asem:NNL22_06235"/>
<evidence type="ECO:0000256" key="1">
    <source>
        <dbReference type="SAM" id="Phobius"/>
    </source>
</evidence>
<gene>
    <name evidence="2" type="ORF">NNL22_06235</name>
</gene>
<evidence type="ECO:0000313" key="3">
    <source>
        <dbReference type="Proteomes" id="UP001164472"/>
    </source>
</evidence>
<protein>
    <submittedName>
        <fullName evidence="2">Uncharacterized protein</fullName>
    </submittedName>
</protein>
<dbReference type="AlphaFoldDB" id="A0A9E8HP52"/>
<evidence type="ECO:0000313" key="2">
    <source>
        <dbReference type="EMBL" id="UZW76173.1"/>
    </source>
</evidence>
<dbReference type="RefSeq" id="WP_251811989.1">
    <property type="nucleotide sequence ID" value="NZ_CP101527.1"/>
</dbReference>
<keyword evidence="3" id="KW-1185">Reference proteome</keyword>
<sequence>MMLSIIKWVYKQLMPNWAKSRHPDASHFYQRRFTASYQRKKEKVKSIWMVMGCIMLMCPLIQFVVPILLFTSFVAFCILDET</sequence>
<keyword evidence="1" id="KW-0812">Transmembrane</keyword>
<keyword evidence="1" id="KW-0472">Membrane</keyword>
<keyword evidence="1" id="KW-1133">Transmembrane helix</keyword>
<accession>A0A9E8HP52</accession>
<dbReference type="EMBL" id="CP101527">
    <property type="protein sequence ID" value="UZW76173.1"/>
    <property type="molecule type" value="Genomic_DNA"/>
</dbReference>
<organism evidence="2 3">
    <name type="scientific">Alkalimarinus sediminis</name>
    <dbReference type="NCBI Taxonomy" id="1632866"/>
    <lineage>
        <taxon>Bacteria</taxon>
        <taxon>Pseudomonadati</taxon>
        <taxon>Pseudomonadota</taxon>
        <taxon>Gammaproteobacteria</taxon>
        <taxon>Alteromonadales</taxon>
        <taxon>Alteromonadaceae</taxon>
        <taxon>Alkalimarinus</taxon>
    </lineage>
</organism>
<proteinExistence type="predicted"/>